<dbReference type="Proteomes" id="UP000019277">
    <property type="component" value="Unassembled WGS sequence"/>
</dbReference>
<name>W7ITW0_9PSEU</name>
<dbReference type="Pfam" id="PF00135">
    <property type="entry name" value="COesterase"/>
    <property type="match status" value="1"/>
</dbReference>
<accession>W7ITW0</accession>
<dbReference type="InterPro" id="IPR029058">
    <property type="entry name" value="AB_hydrolase_fold"/>
</dbReference>
<dbReference type="GO" id="GO:0016787">
    <property type="term" value="F:hydrolase activity"/>
    <property type="evidence" value="ECO:0007669"/>
    <property type="project" value="UniProtKB-KW"/>
</dbReference>
<evidence type="ECO:0000259" key="4">
    <source>
        <dbReference type="Pfam" id="PF00135"/>
    </source>
</evidence>
<evidence type="ECO:0000256" key="1">
    <source>
        <dbReference type="ARBA" id="ARBA00005964"/>
    </source>
</evidence>
<dbReference type="PANTHER" id="PTHR11559">
    <property type="entry name" value="CARBOXYLESTERASE"/>
    <property type="match status" value="1"/>
</dbReference>
<organism evidence="5 6">
    <name type="scientific">Actinokineospora spheciospongiae</name>
    <dbReference type="NCBI Taxonomy" id="909613"/>
    <lineage>
        <taxon>Bacteria</taxon>
        <taxon>Bacillati</taxon>
        <taxon>Actinomycetota</taxon>
        <taxon>Actinomycetes</taxon>
        <taxon>Pseudonocardiales</taxon>
        <taxon>Pseudonocardiaceae</taxon>
        <taxon>Actinokineospora</taxon>
    </lineage>
</organism>
<protein>
    <recommendedName>
        <fullName evidence="3">Carboxylic ester hydrolase</fullName>
        <ecNumber evidence="3">3.1.1.-</ecNumber>
    </recommendedName>
</protein>
<dbReference type="SUPFAM" id="SSF53474">
    <property type="entry name" value="alpha/beta-Hydrolases"/>
    <property type="match status" value="1"/>
</dbReference>
<dbReference type="ESTHER" id="9pseu-w7itw0">
    <property type="family name" value="Carb_B_Bacteria"/>
</dbReference>
<dbReference type="EC" id="3.1.1.-" evidence="3"/>
<feature type="signal peptide" evidence="3">
    <location>
        <begin position="1"/>
        <end position="32"/>
    </location>
</feature>
<evidence type="ECO:0000256" key="2">
    <source>
        <dbReference type="ARBA" id="ARBA00022801"/>
    </source>
</evidence>
<keyword evidence="6" id="KW-1185">Reference proteome</keyword>
<dbReference type="InterPro" id="IPR050309">
    <property type="entry name" value="Type-B_Carboxylest/Lipase"/>
</dbReference>
<reference evidence="5 6" key="1">
    <citation type="journal article" date="2014" name="Genome Announc.">
        <title>Draft Genome Sequence of the Antitrypanosomally Active Sponge-Associated Bacterium Actinokineospora sp. Strain EG49.</title>
        <authorList>
            <person name="Harjes J."/>
            <person name="Ryu T."/>
            <person name="Abdelmohsen U.R."/>
            <person name="Moitinho-Silva L."/>
            <person name="Horn H."/>
            <person name="Ravasi T."/>
            <person name="Hentschel U."/>
        </authorList>
    </citation>
    <scope>NUCLEOTIDE SEQUENCE [LARGE SCALE GENOMIC DNA]</scope>
    <source>
        <strain evidence="5 6">EG49</strain>
    </source>
</reference>
<dbReference type="InterPro" id="IPR002018">
    <property type="entry name" value="CarbesteraseB"/>
</dbReference>
<dbReference type="PATRIC" id="fig|909613.9.peg.319"/>
<dbReference type="InterPro" id="IPR019826">
    <property type="entry name" value="Carboxylesterase_B_AS"/>
</dbReference>
<evidence type="ECO:0000313" key="5">
    <source>
        <dbReference type="EMBL" id="EWC64360.1"/>
    </source>
</evidence>
<keyword evidence="2 3" id="KW-0378">Hydrolase</keyword>
<keyword evidence="3" id="KW-0732">Signal</keyword>
<gene>
    <name evidence="5" type="ORF">UO65_0308</name>
</gene>
<dbReference type="STRING" id="909613.UO65_0308"/>
<dbReference type="EMBL" id="AYXG01000010">
    <property type="protein sequence ID" value="EWC64360.1"/>
    <property type="molecule type" value="Genomic_DNA"/>
</dbReference>
<sequence>MIRVRRVWRVVCAAVVAALVGVAVLSAMPAQAFGFPLVRVDGGLLLGRSDNGVDEFRGIPFAAPPVGPLRWRAPQPAAGWFGVRDAEKSGNKCAQTYGIDFTRITTEDCLYLDVHVPRGGAAGKPVMVWIHGGAYVIGSGSEYETSELAKFGDVVVVTINYRMGPFGFLAHPALDGDGQFGLMDQQAALRWVQRNIAAFGGDPANVTIFGESAGGGSVCSQIASPQAAGLFARGIAESGCAVPAPTVAQAENLGEGFARGVGCPGSTTDACLRGKSTDELLAGAGITLSDINLRWTPPVGGGLVPLAIQDAFESGRVNRVPLLQGTNREEASLFVAIKALAGTTVTAVNYLTRLSERFGGGFVERIAEQYPLGGFPSPPEAISGAVTDAVFACSAQYSNQALAQHVPVFAYEFDDPAALPPDLPFYLPSGSSHAAELPYVFGRSVGTKLPPFFSPDQRELSTAMMSYWTSFARTGVPTGPAPWAPVTPGRDVVQRLSPTFVGPAASFGADHRCGFWKQMYDDGMIPNI</sequence>
<feature type="domain" description="Carboxylesterase type B" evidence="4">
    <location>
        <begin position="36"/>
        <end position="501"/>
    </location>
</feature>
<dbReference type="Gene3D" id="3.40.50.1820">
    <property type="entry name" value="alpha/beta hydrolase"/>
    <property type="match status" value="1"/>
</dbReference>
<evidence type="ECO:0000313" key="6">
    <source>
        <dbReference type="Proteomes" id="UP000019277"/>
    </source>
</evidence>
<feature type="chain" id="PRO_5044361586" description="Carboxylic ester hydrolase" evidence="3">
    <location>
        <begin position="33"/>
        <end position="528"/>
    </location>
</feature>
<dbReference type="RefSeq" id="WP_035277964.1">
    <property type="nucleotide sequence ID" value="NZ_AYXG01000010.1"/>
</dbReference>
<dbReference type="OrthoDB" id="4308422at2"/>
<accession>A0A8E2WYI0</accession>
<comment type="similarity">
    <text evidence="1 3">Belongs to the type-B carboxylesterase/lipase family.</text>
</comment>
<dbReference type="PROSITE" id="PS00122">
    <property type="entry name" value="CARBOXYLESTERASE_B_1"/>
    <property type="match status" value="1"/>
</dbReference>
<dbReference type="eggNOG" id="COG2272">
    <property type="taxonomic scope" value="Bacteria"/>
</dbReference>
<evidence type="ECO:0000256" key="3">
    <source>
        <dbReference type="RuleBase" id="RU361235"/>
    </source>
</evidence>
<comment type="caution">
    <text evidence="5">The sequence shown here is derived from an EMBL/GenBank/DDBJ whole genome shotgun (WGS) entry which is preliminary data.</text>
</comment>
<proteinExistence type="inferred from homology"/>
<dbReference type="AlphaFoldDB" id="W7ITW0"/>